<dbReference type="PIRSF" id="PIRSF016184">
    <property type="entry name" value="PhzC_PhzF"/>
    <property type="match status" value="1"/>
</dbReference>
<dbReference type="InterPro" id="IPR003719">
    <property type="entry name" value="Phenazine_PhzF-like"/>
</dbReference>
<sequence>MKKYEYTLVDVFTTESFGGNQLAVFEDAEGLTTEMMQVLANELNLSETAFVFSASDPHKTKKVRIFTPKLELPMAGHPTIGTATVLAAKGIVATEEGRNEWVFEEGVGDIPLTVHKEKDVIKKIEMEQPLAEFGEKFLDAEVVAQLLSLHTDDIDPTLPIQTVSTGVPFLFIPICSLEAMEKIRFRTDIWKEHFSANLERQHIFTFTTETVEKTSHVHSRMFAPAMGIAEDPATGGASGPLGSYLIEYGVIPSTEEGVYHIRGEQGFEMGRRSYIDMTIQKTQNTIRQIKVGGPAIIIGSGQIYLHDEV</sequence>
<dbReference type="NCBIfam" id="TIGR00654">
    <property type="entry name" value="PhzF_family"/>
    <property type="match status" value="1"/>
</dbReference>
<dbReference type="AlphaFoldDB" id="A0AAW7IAE0"/>
<feature type="active site" evidence="1">
    <location>
        <position position="47"/>
    </location>
</feature>
<evidence type="ECO:0000256" key="1">
    <source>
        <dbReference type="PIRSR" id="PIRSR016184-1"/>
    </source>
</evidence>
<dbReference type="PANTHER" id="PTHR13774">
    <property type="entry name" value="PHENAZINE BIOSYNTHESIS PROTEIN"/>
    <property type="match status" value="1"/>
</dbReference>
<gene>
    <name evidence="2" type="ORF">QUF89_06815</name>
</gene>
<dbReference type="EMBL" id="JAUCEY010000008">
    <property type="protein sequence ID" value="MDM5451913.1"/>
    <property type="molecule type" value="Genomic_DNA"/>
</dbReference>
<dbReference type="GO" id="GO:0005737">
    <property type="term" value="C:cytoplasm"/>
    <property type="evidence" value="ECO:0007669"/>
    <property type="project" value="TreeGrafter"/>
</dbReference>
<evidence type="ECO:0000313" key="3">
    <source>
        <dbReference type="Proteomes" id="UP001234602"/>
    </source>
</evidence>
<dbReference type="RefSeq" id="WP_289319578.1">
    <property type="nucleotide sequence ID" value="NZ_JAUCEY010000008.1"/>
</dbReference>
<comment type="caution">
    <text evidence="2">The sequence shown here is derived from an EMBL/GenBank/DDBJ whole genome shotgun (WGS) entry which is preliminary data.</text>
</comment>
<dbReference type="PANTHER" id="PTHR13774:SF32">
    <property type="entry name" value="ANTISENSE-ENHANCING SEQUENCE 1"/>
    <property type="match status" value="1"/>
</dbReference>
<dbReference type="Gene3D" id="3.10.310.10">
    <property type="entry name" value="Diaminopimelate Epimerase, Chain A, domain 1"/>
    <property type="match status" value="2"/>
</dbReference>
<name>A0AAW7IAE0_9BACI</name>
<accession>A0AAW7IAE0</accession>
<dbReference type="GO" id="GO:0016853">
    <property type="term" value="F:isomerase activity"/>
    <property type="evidence" value="ECO:0007669"/>
    <property type="project" value="TreeGrafter"/>
</dbReference>
<protein>
    <submittedName>
        <fullName evidence="2">PhzF family phenazine biosynthesis protein</fullName>
    </submittedName>
</protein>
<evidence type="ECO:0000313" key="2">
    <source>
        <dbReference type="EMBL" id="MDM5451913.1"/>
    </source>
</evidence>
<reference evidence="2" key="1">
    <citation type="submission" date="2023-06" db="EMBL/GenBank/DDBJ databases">
        <title>Comparative genomics of Bacillaceae isolates and their secondary metabolite potential.</title>
        <authorList>
            <person name="Song L."/>
            <person name="Nielsen L.J."/>
            <person name="Mohite O."/>
            <person name="Xu X."/>
            <person name="Weber T."/>
            <person name="Kovacs A.T."/>
        </authorList>
    </citation>
    <scope>NUCLEOTIDE SEQUENCE</scope>
    <source>
        <strain evidence="2">D8_B_37</strain>
    </source>
</reference>
<dbReference type="Pfam" id="PF02567">
    <property type="entry name" value="PhzC-PhzF"/>
    <property type="match status" value="1"/>
</dbReference>
<proteinExistence type="predicted"/>
<dbReference type="Proteomes" id="UP001234602">
    <property type="component" value="Unassembled WGS sequence"/>
</dbReference>
<organism evidence="2 3">
    <name type="scientific">Peribacillus simplex</name>
    <dbReference type="NCBI Taxonomy" id="1478"/>
    <lineage>
        <taxon>Bacteria</taxon>
        <taxon>Bacillati</taxon>
        <taxon>Bacillota</taxon>
        <taxon>Bacilli</taxon>
        <taxon>Bacillales</taxon>
        <taxon>Bacillaceae</taxon>
        <taxon>Peribacillus</taxon>
    </lineage>
</organism>
<dbReference type="SUPFAM" id="SSF54506">
    <property type="entry name" value="Diaminopimelate epimerase-like"/>
    <property type="match status" value="1"/>
</dbReference>